<protein>
    <submittedName>
        <fullName evidence="1">Uncharacterized protein</fullName>
    </submittedName>
</protein>
<organism evidence="1 2">
    <name type="scientific">Pararhodobacter aggregans</name>
    <dbReference type="NCBI Taxonomy" id="404875"/>
    <lineage>
        <taxon>Bacteria</taxon>
        <taxon>Pseudomonadati</taxon>
        <taxon>Pseudomonadota</taxon>
        <taxon>Alphaproteobacteria</taxon>
        <taxon>Rhodobacterales</taxon>
        <taxon>Paracoccaceae</taxon>
        <taxon>Pararhodobacter</taxon>
    </lineage>
</organism>
<dbReference type="OrthoDB" id="8592692at2"/>
<sequence>MKRALALILLLAACTPGEEPRQGVLDAAARSQCIAAGGEVRRGGRLGLEFCAERSPQAGQACSRASDCSSWCDATSRTCAPYNDPFGCRSFLDEAGQPVEICVD</sequence>
<name>A0A2T7UQI3_9RHOB</name>
<gene>
    <name evidence="1" type="ORF">DDE23_12100</name>
</gene>
<dbReference type="Proteomes" id="UP000244810">
    <property type="component" value="Unassembled WGS sequence"/>
</dbReference>
<comment type="caution">
    <text evidence="1">The sequence shown here is derived from an EMBL/GenBank/DDBJ whole genome shotgun (WGS) entry which is preliminary data.</text>
</comment>
<dbReference type="EMBL" id="QDDR01000006">
    <property type="protein sequence ID" value="PVE47000.1"/>
    <property type="molecule type" value="Genomic_DNA"/>
</dbReference>
<accession>A0A2T7UQI3</accession>
<reference evidence="1 2" key="1">
    <citation type="journal article" date="2011" name="Syst. Appl. Microbiol.">
        <title>Defluviimonas denitrificans gen. nov., sp. nov., and Pararhodobacter aggregans gen. nov., sp. nov., non-phototrophic Rhodobacteraceae from the biofilter of a marine aquaculture.</title>
        <authorList>
            <person name="Foesel B.U."/>
            <person name="Drake H.L."/>
            <person name="Schramm A."/>
        </authorList>
    </citation>
    <scope>NUCLEOTIDE SEQUENCE [LARGE SCALE GENOMIC DNA]</scope>
    <source>
        <strain evidence="1 2">D1-19</strain>
    </source>
</reference>
<dbReference type="AlphaFoldDB" id="A0A2T7UQI3"/>
<evidence type="ECO:0000313" key="2">
    <source>
        <dbReference type="Proteomes" id="UP000244810"/>
    </source>
</evidence>
<evidence type="ECO:0000313" key="1">
    <source>
        <dbReference type="EMBL" id="PVE47000.1"/>
    </source>
</evidence>
<proteinExistence type="predicted"/>
<dbReference type="RefSeq" id="WP_107752012.1">
    <property type="nucleotide sequence ID" value="NZ_QBKF01000006.1"/>
</dbReference>
<keyword evidence="2" id="KW-1185">Reference proteome</keyword>